<keyword evidence="2" id="KW-0732">Signal</keyword>
<feature type="region of interest" description="Disordered" evidence="1">
    <location>
        <begin position="56"/>
        <end position="87"/>
    </location>
</feature>
<protein>
    <recommendedName>
        <fullName evidence="4">4-aminobutyrate aminotransferase</fullName>
    </recommendedName>
</protein>
<proteinExistence type="predicted"/>
<evidence type="ECO:0000313" key="3">
    <source>
        <dbReference type="EMBL" id="CAA2103767.1"/>
    </source>
</evidence>
<gene>
    <name evidence="3" type="ORF">MBUL_02362</name>
</gene>
<organism evidence="3">
    <name type="scientific">Methylobacterium bullatum</name>
    <dbReference type="NCBI Taxonomy" id="570505"/>
    <lineage>
        <taxon>Bacteria</taxon>
        <taxon>Pseudomonadati</taxon>
        <taxon>Pseudomonadota</taxon>
        <taxon>Alphaproteobacteria</taxon>
        <taxon>Hyphomicrobiales</taxon>
        <taxon>Methylobacteriaceae</taxon>
        <taxon>Methylobacterium</taxon>
    </lineage>
</organism>
<reference evidence="3" key="1">
    <citation type="submission" date="2019-12" db="EMBL/GenBank/DDBJ databases">
        <authorList>
            <person name="Cremers G."/>
        </authorList>
    </citation>
    <scope>NUCLEOTIDE SEQUENCE</scope>
    <source>
        <strain evidence="3">Mbul1</strain>
    </source>
</reference>
<dbReference type="EMBL" id="LR743504">
    <property type="protein sequence ID" value="CAA2103767.1"/>
    <property type="molecule type" value="Genomic_DNA"/>
</dbReference>
<evidence type="ECO:0000256" key="2">
    <source>
        <dbReference type="SAM" id="SignalP"/>
    </source>
</evidence>
<feature type="signal peptide" evidence="2">
    <location>
        <begin position="1"/>
        <end position="25"/>
    </location>
</feature>
<name>A0A679ITI4_9HYPH</name>
<sequence>MYAAKSNAFLAAGLFLALASAPAMAQDTATRTETAAPGKSVRILIASNLKDDCKPGSMPEIRISTSPKNGSLITKTGSVTTPSSHKCPNKKTAATGVFYQSKDGFTGTDEVVVEVKKADGKTSTQTITITVGGSAVKGGDDTKKGATDL</sequence>
<dbReference type="AlphaFoldDB" id="A0A679ITI4"/>
<feature type="chain" id="PRO_5025458651" description="4-aminobutyrate aminotransferase" evidence="2">
    <location>
        <begin position="26"/>
        <end position="149"/>
    </location>
</feature>
<feature type="compositionally biased region" description="Polar residues" evidence="1">
    <location>
        <begin position="63"/>
        <end position="86"/>
    </location>
</feature>
<evidence type="ECO:0008006" key="4">
    <source>
        <dbReference type="Google" id="ProtNLM"/>
    </source>
</evidence>
<accession>A0A679ITI4</accession>
<evidence type="ECO:0000256" key="1">
    <source>
        <dbReference type="SAM" id="MobiDB-lite"/>
    </source>
</evidence>